<dbReference type="EMBL" id="NWZY01000050">
    <property type="protein sequence ID" value="RQK75925.1"/>
    <property type="molecule type" value="Genomic_DNA"/>
</dbReference>
<dbReference type="Proteomes" id="UP000283666">
    <property type="component" value="Unassembled WGS sequence"/>
</dbReference>
<dbReference type="AlphaFoldDB" id="A0A0Y5GU39"/>
<evidence type="ECO:0000259" key="1">
    <source>
        <dbReference type="Pfam" id="PF04965"/>
    </source>
</evidence>
<reference evidence="2 4" key="1">
    <citation type="submission" date="2015-07" db="EMBL/GenBank/DDBJ databases">
        <title>Comparative genome sequencing reveals within-host evolution of Neisseria meningitidis during.</title>
        <authorList>
            <person name="Klughammer J."/>
            <person name="Dittrich M."/>
            <person name="Mueller T."/>
            <person name="Blom J."/>
            <person name="Goesmann A."/>
            <person name="Vogel U."/>
            <person name="Frosch M."/>
            <person name="Bock C."/>
            <person name="Schoen C."/>
        </authorList>
    </citation>
    <scope>NUCLEOTIDE SEQUENCE [LARGE SCALE GENOMIC DNA]</scope>
    <source>
        <strain evidence="2 4">DE8555</strain>
    </source>
</reference>
<sequence length="108" mass="11827">MTDAENGRGQDTPAHIAQSIRNILFTRIGTRLMREEYGSFIPDLIDMPAGPAAIALIHQAAVTAVARWEPRITVRRIQADTAAIAGGKIKLTLDVTLADGNERTYRIE</sequence>
<dbReference type="Proteomes" id="UP000092966">
    <property type="component" value="Chromosome"/>
</dbReference>
<name>A0A0Y5GU39_NEIME</name>
<dbReference type="EMBL" id="CP012393">
    <property type="protein sequence ID" value="ANW91897.1"/>
    <property type="molecule type" value="Genomic_DNA"/>
</dbReference>
<feature type="domain" description="IraD/Gp25-like" evidence="1">
    <location>
        <begin position="14"/>
        <end position="99"/>
    </location>
</feature>
<proteinExistence type="predicted"/>
<evidence type="ECO:0000313" key="2">
    <source>
        <dbReference type="EMBL" id="ANW91897.1"/>
    </source>
</evidence>
<dbReference type="Gene3D" id="3.10.450.40">
    <property type="match status" value="1"/>
</dbReference>
<evidence type="ECO:0000313" key="4">
    <source>
        <dbReference type="Proteomes" id="UP000092966"/>
    </source>
</evidence>
<reference evidence="3 5" key="2">
    <citation type="submission" date="2017-09" db="EMBL/GenBank/DDBJ databases">
        <title>Phenotypic and genotypic characterization of Colombian isolates of Neisseria meningitidis recovered from invasive disease.</title>
        <authorList>
            <person name="Duarte C."/>
            <person name="Gabastou J.M."/>
            <person name="Moreno J."/>
        </authorList>
    </citation>
    <scope>NUCLEOTIDE SEQUENCE [LARGE SCALE GENOMIC DNA]</scope>
    <source>
        <strain evidence="3 5">INS-Nm1012</strain>
    </source>
</reference>
<accession>A0A0Y5GU39</accession>
<dbReference type="InterPro" id="IPR007048">
    <property type="entry name" value="IraD/Gp25-like"/>
</dbReference>
<dbReference type="RefSeq" id="WP_002238081.1">
    <property type="nucleotide sequence ID" value="NZ_CP012393.1"/>
</dbReference>
<evidence type="ECO:0000313" key="5">
    <source>
        <dbReference type="Proteomes" id="UP000283666"/>
    </source>
</evidence>
<organism evidence="3 5">
    <name type="scientific">Neisseria meningitidis</name>
    <dbReference type="NCBI Taxonomy" id="487"/>
    <lineage>
        <taxon>Bacteria</taxon>
        <taxon>Pseudomonadati</taxon>
        <taxon>Pseudomonadota</taxon>
        <taxon>Betaproteobacteria</taxon>
        <taxon>Neisseriales</taxon>
        <taxon>Neisseriaceae</taxon>
        <taxon>Neisseria</taxon>
    </lineage>
</organism>
<dbReference type="Pfam" id="PF04965">
    <property type="entry name" value="GPW_gp25"/>
    <property type="match status" value="1"/>
</dbReference>
<dbReference type="SUPFAM" id="SSF160719">
    <property type="entry name" value="gpW/gp25-like"/>
    <property type="match status" value="1"/>
</dbReference>
<protein>
    <submittedName>
        <fullName evidence="2">Baseplate assembly protein W</fullName>
    </submittedName>
    <submittedName>
        <fullName evidence="3">Phage baseplate protein</fullName>
    </submittedName>
</protein>
<gene>
    <name evidence="3" type="ORF">COH52_12160</name>
    <name evidence="2" type="ORF">DE8555_1353</name>
</gene>
<evidence type="ECO:0000313" key="3">
    <source>
        <dbReference type="EMBL" id="RQK75925.1"/>
    </source>
</evidence>